<keyword evidence="4 8" id="KW-0884">PQQ biosynthesis</keyword>
<dbReference type="InterPro" id="IPR006638">
    <property type="entry name" value="Elp3/MiaA/NifB-like_rSAM"/>
</dbReference>
<feature type="binding site" evidence="8">
    <location>
        <position position="26"/>
    </location>
    <ligand>
        <name>[4Fe-4S] cluster</name>
        <dbReference type="ChEBI" id="CHEBI:49883"/>
        <note>4Fe-4S-S-AdoMet</note>
    </ligand>
</feature>
<dbReference type="UniPathway" id="UPA00539"/>
<evidence type="ECO:0000256" key="1">
    <source>
        <dbReference type="ARBA" id="ARBA00022485"/>
    </source>
</evidence>
<dbReference type="GO" id="GO:0009975">
    <property type="term" value="F:cyclase activity"/>
    <property type="evidence" value="ECO:0007669"/>
    <property type="project" value="UniProtKB-UniRule"/>
</dbReference>
<evidence type="ECO:0000256" key="5">
    <source>
        <dbReference type="ARBA" id="ARBA00023002"/>
    </source>
</evidence>
<dbReference type="SUPFAM" id="SSF102114">
    <property type="entry name" value="Radical SAM enzymes"/>
    <property type="match status" value="1"/>
</dbReference>
<comment type="subunit">
    <text evidence="8">Interacts with PqqD. The interaction is necessary for activity of PqqE.</text>
</comment>
<dbReference type="NCBIfam" id="TIGR02109">
    <property type="entry name" value="PQQ_syn_pqqE"/>
    <property type="match status" value="1"/>
</dbReference>
<dbReference type="EC" id="1.21.98.4" evidence="8"/>
<dbReference type="SFLD" id="SFLDG01067">
    <property type="entry name" value="SPASM/twitch_domain_containing"/>
    <property type="match status" value="1"/>
</dbReference>
<dbReference type="InterPro" id="IPR050377">
    <property type="entry name" value="Radical_SAM_PqqE_MftC-like"/>
</dbReference>
<keyword evidence="5 8" id="KW-0560">Oxidoreductase</keyword>
<dbReference type="GO" id="GO:0016491">
    <property type="term" value="F:oxidoreductase activity"/>
    <property type="evidence" value="ECO:0007669"/>
    <property type="project" value="UniProtKB-KW"/>
</dbReference>
<dbReference type="GO" id="GO:1904047">
    <property type="term" value="F:S-adenosyl-L-methionine binding"/>
    <property type="evidence" value="ECO:0007669"/>
    <property type="project" value="UniProtKB-UniRule"/>
</dbReference>
<protein>
    <recommendedName>
        <fullName evidence="8">PqqA peptide cyclase</fullName>
        <ecNumber evidence="8">1.21.98.4</ecNumber>
    </recommendedName>
    <alternativeName>
        <fullName evidence="8">Coenzyme PQQ synthesis protein E</fullName>
    </alternativeName>
</protein>
<dbReference type="GO" id="GO:0018189">
    <property type="term" value="P:pyrroloquinoline quinone biosynthetic process"/>
    <property type="evidence" value="ECO:0007669"/>
    <property type="project" value="UniProtKB-UniRule"/>
</dbReference>
<dbReference type="InterPro" id="IPR000385">
    <property type="entry name" value="MoaA_NifB_PqqE_Fe-S-bd_CS"/>
</dbReference>
<evidence type="ECO:0000256" key="6">
    <source>
        <dbReference type="ARBA" id="ARBA00023004"/>
    </source>
</evidence>
<evidence type="ECO:0000256" key="2">
    <source>
        <dbReference type="ARBA" id="ARBA00022691"/>
    </source>
</evidence>
<dbReference type="GO" id="GO:0051539">
    <property type="term" value="F:4 iron, 4 sulfur cluster binding"/>
    <property type="evidence" value="ECO:0007669"/>
    <property type="project" value="UniProtKB-KW"/>
</dbReference>
<dbReference type="RefSeq" id="WP_062151148.1">
    <property type="nucleotide sequence ID" value="NZ_CP012373.2"/>
</dbReference>
<evidence type="ECO:0000256" key="8">
    <source>
        <dbReference type="HAMAP-Rule" id="MF_00660"/>
    </source>
</evidence>
<evidence type="ECO:0000256" key="3">
    <source>
        <dbReference type="ARBA" id="ARBA00022723"/>
    </source>
</evidence>
<dbReference type="KEGG" id="blep:AL038_07330"/>
<dbReference type="Proteomes" id="UP000234271">
    <property type="component" value="Chromosome"/>
</dbReference>
<keyword evidence="6 8" id="KW-0408">Iron</keyword>
<evidence type="ECO:0000256" key="7">
    <source>
        <dbReference type="ARBA" id="ARBA00023014"/>
    </source>
</evidence>
<dbReference type="Pfam" id="PF04055">
    <property type="entry name" value="Radical_SAM"/>
    <property type="match status" value="1"/>
</dbReference>
<comment type="cofactor">
    <cofactor evidence="8">
        <name>[4Fe-4S] cluster</name>
        <dbReference type="ChEBI" id="CHEBI:49883"/>
    </cofactor>
    <text evidence="8">Binds 1 [4Fe-4S] cluster. The cluster is coordinated with 3 cysteines and an exchangeable S-adenosyl-L-methionine.</text>
</comment>
<dbReference type="InterPro" id="IPR013785">
    <property type="entry name" value="Aldolase_TIM"/>
</dbReference>
<keyword evidence="3 8" id="KW-0479">Metal-binding</keyword>
<dbReference type="OrthoDB" id="9792276at2"/>
<keyword evidence="1 8" id="KW-0004">4Fe-4S</keyword>
<dbReference type="GO" id="GO:0032324">
    <property type="term" value="P:molybdopterin cofactor biosynthetic process"/>
    <property type="evidence" value="ECO:0007669"/>
    <property type="project" value="UniProtKB-ARBA"/>
</dbReference>
<dbReference type="InterPro" id="IPR017200">
    <property type="entry name" value="PqqE-like"/>
</dbReference>
<accession>A0A2N9YI89</accession>
<comment type="function">
    <text evidence="8">Catalyzes the cross-linking of a glutamate residue and a tyrosine residue in the PqqA protein as part of the biosynthesis of pyrroloquinoline quinone (PQQ).</text>
</comment>
<evidence type="ECO:0000256" key="4">
    <source>
        <dbReference type="ARBA" id="ARBA00022905"/>
    </source>
</evidence>
<sequence>MAGLASNNSKPLWLLAELTYACPLQCPYCSNPLDFAKTKNELNTEEWLKVFREARAMGATQLGFSGGEPLVRQDLEILIREARAMGYYTNLITSGVGMNAERVKAFKEAGLDHIQVSFQASSEELNDFIAGTDAFQHKLAMAREVKKNGYPMVLCFVLHRQNIEQIEQVIQLAVELQADYVELATTQYYGWAWVNRDYLLPTLEQLQTAEAIAHEYQAKLKGKMKLYYVVPDYYEKRPKPCMNGWGAVFLTITPDGLALPCHAARQLPNLTFPNVREHSVDWIWNESPAFNRFRGDDWMQEPCRSCPEKGKDFGGCRCQAYLFTGDPTNTDPVCSLSPQHEKIMQVIASRTQIDSQTAPIVFRNPRNSRELSKTG</sequence>
<dbReference type="InterPro" id="IPR007197">
    <property type="entry name" value="rSAM"/>
</dbReference>
<comment type="similarity">
    <text evidence="8">Belongs to the radical SAM superfamily. PqqE family.</text>
</comment>
<feature type="binding site" evidence="8">
    <location>
        <position position="22"/>
    </location>
    <ligand>
        <name>[4Fe-4S] cluster</name>
        <dbReference type="ChEBI" id="CHEBI:49883"/>
        <note>4Fe-4S-S-AdoMet</note>
    </ligand>
</feature>
<name>A0A2N9YI89_9GAMM</name>
<feature type="binding site" evidence="8">
    <location>
        <position position="29"/>
    </location>
    <ligand>
        <name>[4Fe-4S] cluster</name>
        <dbReference type="ChEBI" id="CHEBI:49883"/>
        <note>4Fe-4S-S-AdoMet</note>
    </ligand>
</feature>
<dbReference type="PROSITE" id="PS01305">
    <property type="entry name" value="MOAA_NIFB_PQQE"/>
    <property type="match status" value="1"/>
</dbReference>
<dbReference type="GO" id="GO:0005506">
    <property type="term" value="F:iron ion binding"/>
    <property type="evidence" value="ECO:0007669"/>
    <property type="project" value="UniProtKB-UniRule"/>
</dbReference>
<dbReference type="NCBIfam" id="TIGR04085">
    <property type="entry name" value="rSAM_more_4Fe4S"/>
    <property type="match status" value="1"/>
</dbReference>
<keyword evidence="2 8" id="KW-0949">S-adenosyl-L-methionine</keyword>
<dbReference type="CDD" id="cd01335">
    <property type="entry name" value="Radical_SAM"/>
    <property type="match status" value="1"/>
</dbReference>
<dbReference type="EMBL" id="CP018889">
    <property type="protein sequence ID" value="AUI70227.1"/>
    <property type="molecule type" value="Genomic_DNA"/>
</dbReference>
<dbReference type="InterPro" id="IPR058240">
    <property type="entry name" value="rSAM_sf"/>
</dbReference>
<dbReference type="STRING" id="288004.AL038_07330"/>
<dbReference type="SFLD" id="SFLDF00280">
    <property type="entry name" value="coenzyme_PQQ_synthesis_protein"/>
    <property type="match status" value="1"/>
</dbReference>
<dbReference type="Pfam" id="PF13186">
    <property type="entry name" value="SPASM"/>
    <property type="match status" value="1"/>
</dbReference>
<feature type="domain" description="Radical SAM core" evidence="9">
    <location>
        <begin position="8"/>
        <end position="219"/>
    </location>
</feature>
<comment type="catalytic activity">
    <reaction evidence="8">
        <text>[PQQ precursor protein] + S-adenosyl-L-methionine = E-Y cross-linked-[PQQ precursor protein] + 5'-deoxyadenosine + L-methionine + H(+)</text>
        <dbReference type="Rhea" id="RHEA:56836"/>
        <dbReference type="Rhea" id="RHEA-COMP:14800"/>
        <dbReference type="Rhea" id="RHEA-COMP:14801"/>
        <dbReference type="ChEBI" id="CHEBI:15378"/>
        <dbReference type="ChEBI" id="CHEBI:17319"/>
        <dbReference type="ChEBI" id="CHEBI:57844"/>
        <dbReference type="ChEBI" id="CHEBI:59789"/>
        <dbReference type="ChEBI" id="CHEBI:141026"/>
        <dbReference type="ChEBI" id="CHEBI:141027"/>
        <dbReference type="EC" id="1.21.98.4"/>
    </reaction>
</comment>
<keyword evidence="7 8" id="KW-0411">Iron-sulfur</keyword>
<evidence type="ECO:0000259" key="9">
    <source>
        <dbReference type="PROSITE" id="PS51918"/>
    </source>
</evidence>
<comment type="pathway">
    <text evidence="8">Cofactor biosynthesis; pyrroloquinoline quinone biosynthesis.</text>
</comment>
<reference evidence="11" key="1">
    <citation type="submission" date="2016-12" db="EMBL/GenBank/DDBJ databases">
        <title>Complete Genome Sequence of Beggiatoa leptomitiformis D-401.</title>
        <authorList>
            <person name="Fomenkov A."/>
            <person name="Vincze T."/>
            <person name="Grabovich M."/>
            <person name="Anton B.P."/>
            <person name="Dubinina G."/>
            <person name="Orlova M."/>
            <person name="Belousova E."/>
            <person name="Roberts R.J."/>
        </authorList>
    </citation>
    <scope>NUCLEOTIDE SEQUENCE [LARGE SCALE GENOMIC DNA]</scope>
    <source>
        <strain evidence="11">D-401</strain>
    </source>
</reference>
<dbReference type="AlphaFoldDB" id="A0A2N9YI89"/>
<dbReference type="PROSITE" id="PS51918">
    <property type="entry name" value="RADICAL_SAM"/>
    <property type="match status" value="1"/>
</dbReference>
<proteinExistence type="inferred from homology"/>
<dbReference type="SMART" id="SM00729">
    <property type="entry name" value="Elp3"/>
    <property type="match status" value="1"/>
</dbReference>
<dbReference type="Gene3D" id="3.20.20.70">
    <property type="entry name" value="Aldolase class I"/>
    <property type="match status" value="1"/>
</dbReference>
<dbReference type="CDD" id="cd21119">
    <property type="entry name" value="SPASM_PqqE"/>
    <property type="match status" value="1"/>
</dbReference>
<dbReference type="PANTHER" id="PTHR11228">
    <property type="entry name" value="RADICAL SAM DOMAIN PROTEIN"/>
    <property type="match status" value="1"/>
</dbReference>
<evidence type="ECO:0000313" key="11">
    <source>
        <dbReference type="Proteomes" id="UP000234271"/>
    </source>
</evidence>
<dbReference type="PANTHER" id="PTHR11228:SF7">
    <property type="entry name" value="PQQA PEPTIDE CYCLASE"/>
    <property type="match status" value="1"/>
</dbReference>
<organism evidence="10 11">
    <name type="scientific">Beggiatoa leptomitoformis</name>
    <dbReference type="NCBI Taxonomy" id="288004"/>
    <lineage>
        <taxon>Bacteria</taxon>
        <taxon>Pseudomonadati</taxon>
        <taxon>Pseudomonadota</taxon>
        <taxon>Gammaproteobacteria</taxon>
        <taxon>Thiotrichales</taxon>
        <taxon>Thiotrichaceae</taxon>
        <taxon>Beggiatoa</taxon>
    </lineage>
</organism>
<dbReference type="HAMAP" id="MF_00660">
    <property type="entry name" value="PqqE"/>
    <property type="match status" value="1"/>
</dbReference>
<evidence type="ECO:0000313" key="10">
    <source>
        <dbReference type="EMBL" id="AUI70227.1"/>
    </source>
</evidence>
<dbReference type="PIRSF" id="PIRSF037420">
    <property type="entry name" value="PQQ_syn_pqqE"/>
    <property type="match status" value="1"/>
</dbReference>
<gene>
    <name evidence="8 10" type="primary">pqqE</name>
    <name evidence="10" type="ORF">BLE401_16985</name>
</gene>
<dbReference type="InterPro" id="IPR023885">
    <property type="entry name" value="4Fe4S-binding_SPASM_dom"/>
</dbReference>
<dbReference type="InterPro" id="IPR011843">
    <property type="entry name" value="PQQ_synth_PqqE_bac"/>
</dbReference>
<dbReference type="SFLD" id="SFLDG01386">
    <property type="entry name" value="main_SPASM_domain-containing"/>
    <property type="match status" value="1"/>
</dbReference>
<keyword evidence="11" id="KW-1185">Reference proteome</keyword>
<dbReference type="SFLD" id="SFLDS00029">
    <property type="entry name" value="Radical_SAM"/>
    <property type="match status" value="1"/>
</dbReference>